<dbReference type="SUPFAM" id="SSF53098">
    <property type="entry name" value="Ribonuclease H-like"/>
    <property type="match status" value="1"/>
</dbReference>
<feature type="coiled-coil region" evidence="3">
    <location>
        <begin position="107"/>
        <end position="134"/>
    </location>
</feature>
<feature type="compositionally biased region" description="Basic and acidic residues" evidence="4">
    <location>
        <begin position="983"/>
        <end position="995"/>
    </location>
</feature>
<dbReference type="EMBL" id="JAYMGO010000018">
    <property type="protein sequence ID" value="KAL1256490.1"/>
    <property type="molecule type" value="Genomic_DNA"/>
</dbReference>
<evidence type="ECO:0000313" key="6">
    <source>
        <dbReference type="EMBL" id="KAL1256490.1"/>
    </source>
</evidence>
<evidence type="ECO:0000256" key="2">
    <source>
        <dbReference type="ARBA" id="ARBA00012180"/>
    </source>
</evidence>
<name>A0ABR3LUB0_9TELE</name>
<evidence type="ECO:0000256" key="1">
    <source>
        <dbReference type="ARBA" id="ARBA00010879"/>
    </source>
</evidence>
<dbReference type="PANTHER" id="PTHR46880:SF9">
    <property type="entry name" value="ZINC FINGER PROTEIN 862"/>
    <property type="match status" value="1"/>
</dbReference>
<reference evidence="6 7" key="1">
    <citation type="submission" date="2023-09" db="EMBL/GenBank/DDBJ databases">
        <authorList>
            <person name="Wang M."/>
        </authorList>
    </citation>
    <scope>NUCLEOTIDE SEQUENCE [LARGE SCALE GENOMIC DNA]</scope>
    <source>
        <strain evidence="6">GT-2023</strain>
        <tissue evidence="6">Liver</tissue>
    </source>
</reference>
<feature type="compositionally biased region" description="Basic and acidic residues" evidence="4">
    <location>
        <begin position="1017"/>
        <end position="1027"/>
    </location>
</feature>
<dbReference type="InterPro" id="IPR048270">
    <property type="entry name" value="PNMA_C"/>
</dbReference>
<evidence type="ECO:0000313" key="7">
    <source>
        <dbReference type="Proteomes" id="UP001558613"/>
    </source>
</evidence>
<accession>A0ABR3LUB0</accession>
<dbReference type="Pfam" id="PF14893">
    <property type="entry name" value="PNMA"/>
    <property type="match status" value="1"/>
</dbReference>
<dbReference type="PROSITE" id="PS50878">
    <property type="entry name" value="RT_POL"/>
    <property type="match status" value="1"/>
</dbReference>
<dbReference type="EC" id="3.1.26.4" evidence="2"/>
<protein>
    <recommendedName>
        <fullName evidence="2">ribonuclease H</fullName>
        <ecNumber evidence="2">3.1.26.4</ecNumber>
    </recommendedName>
</protein>
<feature type="region of interest" description="Disordered" evidence="4">
    <location>
        <begin position="1682"/>
        <end position="1706"/>
    </location>
</feature>
<dbReference type="Pfam" id="PF25431">
    <property type="entry name" value="zf-C17orf113"/>
    <property type="match status" value="1"/>
</dbReference>
<keyword evidence="3" id="KW-0175">Coiled coil</keyword>
<comment type="similarity">
    <text evidence="1">Belongs to the beta type-B retroviral polymerase family. HERV class-II K(HML-2) pol subfamily.</text>
</comment>
<feature type="compositionally biased region" description="Basic residues" evidence="4">
    <location>
        <begin position="858"/>
        <end position="869"/>
    </location>
</feature>
<dbReference type="Gene3D" id="3.10.10.10">
    <property type="entry name" value="HIV Type 1 Reverse Transcriptase, subunit A, domain 1"/>
    <property type="match status" value="1"/>
</dbReference>
<dbReference type="PANTHER" id="PTHR46880">
    <property type="entry name" value="RAS-ASSOCIATING DOMAIN-CONTAINING PROTEIN"/>
    <property type="match status" value="1"/>
</dbReference>
<dbReference type="InterPro" id="IPR043128">
    <property type="entry name" value="Rev_trsase/Diguanyl_cyclase"/>
</dbReference>
<dbReference type="InterPro" id="IPR057456">
    <property type="entry name" value="Znf_C17orf113"/>
</dbReference>
<proteinExistence type="inferred from homology"/>
<dbReference type="InterPro" id="IPR000477">
    <property type="entry name" value="RT_dom"/>
</dbReference>
<feature type="compositionally biased region" description="Basic and acidic residues" evidence="4">
    <location>
        <begin position="1682"/>
        <end position="1692"/>
    </location>
</feature>
<sequence>MVKFGSTYQEPGEKLFAFLYRLDKILHRIFLKGCVKVEDLNRRQMEQIIKGALTTDMVAMRLRVTYSLRDPPNFSDLLREVREEENWINARDGAKVGVATTTAVPRVTASEKELDCLKRDVKDLSAQVSKLMKVVGSTSGLESSAQKTLPMTSADAKAREAVPNKDLSASVKPGIFFVINVVKMDTQEENAKHLPLKPVQNLEIWGLSSHKYSYDGYLPIRLEFTEAVVRVPQTVDMLALVCPDPKPEKPIAVLVGTNTSLVRQLFDACKEKAGENFMNVLTVHPVVKAAYETIQNSVGMASCSDKPGVVWFIQHKPMTLKAGEVCQIHGKPKFSSEVFEKHVLIDQATDPLAFEELLVRPELQPASVVSNRRVTVTMKNISSKEVLLKRGTPIAHIFPVDVVPQLTPKSNISVPNTSLSPDSFDFGSSPLPEEAKQRLIGKLMERHDVFSAHEWDVGCSKSTIHEIRLSDSTPFRERSLWLAPKDLEDVRRHLFELQQCGIITESKSLYASPIVVVRKKSGNVRMCVDYRTLNRRTIPDQYTVPRIEDGLHCLSGSRWFSVLDLRSGYYQIPMNKDDQEKTAFICPLGFFEFERMPQGISGAPATFQRVMERTVGDMNFLEVLVYLDDLIIFGRTIEEHEERLLKVLDRLREEGLKLSLDKCQFCRTSVTYVGHVVSKEGIATDPSKVRHSGQTGKTAKTSSVEYFKPTDPFGEREPKLPVDVSFGMLNKEGSEVLHSKYVENLKKGLKTAYELAAASAGKANQNNKRRYDEKVHQCDVNSGDRVFIRNLGLKGKQKLADRWSSVIYIVEKQLQNLPVYQLAPESSDGLKKVFHRNHILPLRFQVRRNQDSEERPNRNCRTRSKRLTKKEKTSNGTETLLEVPQDVSSSDSELEYGYWPCLIRDSVSSERGRPEGPDSATVQEILPDTVDETDIVVCEDDNNDLVGHEVVEAGPLEKENAQNGNAQTGATPESVPEIHLETVPETHLRRSERTRKPPNKFTYPQLGKPGQTSGSGRGEKRVEAEDENVDRACETKRRKFNCKWQTGRHWLVFDSKNAVMFCQICREYTKEKNKTNSFVVGTSNFKIEAVKDHEKARSHQESLQIKTAKTVPIEDSVAGRSLTSLKTLEFEKMQLLFRNAHAIAKKGRPFTDFAWMCEVDRKKGLKIGETYTNDHQAKEFIHYIAEDERRKMKARLSDGKFISVMSDGSLDSAVMEEEMVYVRSASEGKVKVDFVGVKAVSKPDAANIAEAVCSIMDSNVSTDWKNKLVAITTDGASVMTGVNNGVVTKLRGDRSNVLGIHCMAHKLELAFSDGIRKNVMVRKVEDLLSGLYTLYHKSGVNRASLKEHFRELHMKALMPTRIGGTRWLPHLFNALDHFLRGYAGIVHHLEEKSQDTTNTNAVLRAKAKGFLNIAKDGVVLRFCCFLHDTIYQLSNLSKSLQRSVSTLAEAQSCLSSTQAVIEKYKSRPGPKLRSVLDTDTYEGVLLKPSDAGQYDKAKNELIDSLCQCITARFSDVNSGVLHAMRLTSFQCWPEADMSFDFGDEEINKLISHFRPLLLSAGVDVDLIPDQWTILKAELYTAGFSQGTIEKTWPAVNRMLRHRCPDILDLFDALLTIPASTADCERGFSVMKQVKSDWRSRLKGESLSDLLKTQLCSPDIKDFDPTKAISIWHADSVRRRRPEFVRKNIKETSDSEEEMSSESSEDI</sequence>
<evidence type="ECO:0000256" key="4">
    <source>
        <dbReference type="SAM" id="MobiDB-lite"/>
    </source>
</evidence>
<dbReference type="InterPro" id="IPR012337">
    <property type="entry name" value="RNaseH-like_sf"/>
</dbReference>
<evidence type="ECO:0000256" key="3">
    <source>
        <dbReference type="SAM" id="Coils"/>
    </source>
</evidence>
<dbReference type="InterPro" id="IPR043502">
    <property type="entry name" value="DNA/RNA_pol_sf"/>
</dbReference>
<dbReference type="Pfam" id="PF05699">
    <property type="entry name" value="Dimer_Tnp_hAT"/>
    <property type="match status" value="1"/>
</dbReference>
<feature type="region of interest" description="Disordered" evidence="4">
    <location>
        <begin position="848"/>
        <end position="886"/>
    </location>
</feature>
<keyword evidence="7" id="KW-1185">Reference proteome</keyword>
<dbReference type="Gene3D" id="3.30.70.270">
    <property type="match status" value="1"/>
</dbReference>
<dbReference type="Pfam" id="PF00078">
    <property type="entry name" value="RVT_1"/>
    <property type="match status" value="1"/>
</dbReference>
<dbReference type="Proteomes" id="UP001558613">
    <property type="component" value="Unassembled WGS sequence"/>
</dbReference>
<comment type="caution">
    <text evidence="6">The sequence shown here is derived from an EMBL/GenBank/DDBJ whole genome shotgun (WGS) entry which is preliminary data.</text>
</comment>
<dbReference type="SUPFAM" id="SSF56672">
    <property type="entry name" value="DNA/RNA polymerases"/>
    <property type="match status" value="1"/>
</dbReference>
<evidence type="ECO:0000259" key="5">
    <source>
        <dbReference type="PROSITE" id="PS50878"/>
    </source>
</evidence>
<gene>
    <name evidence="6" type="ORF">QQF64_012035</name>
</gene>
<feature type="domain" description="Reverse transcriptase" evidence="5">
    <location>
        <begin position="498"/>
        <end position="677"/>
    </location>
</feature>
<dbReference type="CDD" id="cd01647">
    <property type="entry name" value="RT_LTR"/>
    <property type="match status" value="1"/>
</dbReference>
<dbReference type="InterPro" id="IPR008906">
    <property type="entry name" value="HATC_C_dom"/>
</dbReference>
<organism evidence="6 7">
    <name type="scientific">Cirrhinus molitorella</name>
    <name type="common">mud carp</name>
    <dbReference type="NCBI Taxonomy" id="172907"/>
    <lineage>
        <taxon>Eukaryota</taxon>
        <taxon>Metazoa</taxon>
        <taxon>Chordata</taxon>
        <taxon>Craniata</taxon>
        <taxon>Vertebrata</taxon>
        <taxon>Euteleostomi</taxon>
        <taxon>Actinopterygii</taxon>
        <taxon>Neopterygii</taxon>
        <taxon>Teleostei</taxon>
        <taxon>Ostariophysi</taxon>
        <taxon>Cypriniformes</taxon>
        <taxon>Cyprinidae</taxon>
        <taxon>Labeoninae</taxon>
        <taxon>Labeonini</taxon>
        <taxon>Cirrhinus</taxon>
    </lineage>
</organism>
<feature type="compositionally biased region" description="Acidic residues" evidence="4">
    <location>
        <begin position="1693"/>
        <end position="1706"/>
    </location>
</feature>
<feature type="region of interest" description="Disordered" evidence="4">
    <location>
        <begin position="983"/>
        <end position="1027"/>
    </location>
</feature>
<feature type="compositionally biased region" description="Basic and acidic residues" evidence="4">
    <location>
        <begin position="848"/>
        <end position="857"/>
    </location>
</feature>